<feature type="region of interest" description="Disordered" evidence="11">
    <location>
        <begin position="34"/>
        <end position="55"/>
    </location>
</feature>
<feature type="domain" description="UBA" evidence="13">
    <location>
        <begin position="965"/>
        <end position="1005"/>
    </location>
</feature>
<dbReference type="SMART" id="SM00466">
    <property type="entry name" value="SRA"/>
    <property type="match status" value="1"/>
</dbReference>
<keyword evidence="6" id="KW-0156">Chromatin regulator</keyword>
<dbReference type="SMART" id="SM00468">
    <property type="entry name" value="PreSET"/>
    <property type="match status" value="1"/>
</dbReference>
<evidence type="ECO:0000256" key="7">
    <source>
        <dbReference type="ARBA" id="ARBA00022989"/>
    </source>
</evidence>
<evidence type="ECO:0000256" key="4">
    <source>
        <dbReference type="ARBA" id="ARBA00022454"/>
    </source>
</evidence>
<reference evidence="17 18" key="1">
    <citation type="submission" date="2019-05" db="EMBL/GenBank/DDBJ databases">
        <title>Mikania micrantha, genome provides insights into the molecular mechanism of rapid growth.</title>
        <authorList>
            <person name="Liu B."/>
        </authorList>
    </citation>
    <scope>NUCLEOTIDE SEQUENCE [LARGE SCALE GENOMIC DNA]</scope>
    <source>
        <strain evidence="17">NLD-2019</strain>
        <tissue evidence="17">Leaf</tissue>
    </source>
</reference>
<feature type="region of interest" description="Disordered" evidence="11">
    <location>
        <begin position="75"/>
        <end position="138"/>
    </location>
</feature>
<feature type="region of interest" description="Disordered" evidence="11">
    <location>
        <begin position="932"/>
        <end position="967"/>
    </location>
</feature>
<dbReference type="AlphaFoldDB" id="A0A5N6NGF2"/>
<keyword evidence="18" id="KW-1185">Reference proteome</keyword>
<name>A0A5N6NGF2_9ASTR</name>
<evidence type="ECO:0000256" key="1">
    <source>
        <dbReference type="ARBA" id="ARBA00004141"/>
    </source>
</evidence>
<feature type="domain" description="SET" evidence="14">
    <location>
        <begin position="535"/>
        <end position="664"/>
    </location>
</feature>
<feature type="domain" description="YDG" evidence="16">
    <location>
        <begin position="248"/>
        <end position="395"/>
    </location>
</feature>
<dbReference type="Gene3D" id="2.30.280.10">
    <property type="entry name" value="SRA-YDG"/>
    <property type="match status" value="1"/>
</dbReference>
<evidence type="ECO:0000256" key="9">
    <source>
        <dbReference type="ARBA" id="ARBA00023242"/>
    </source>
</evidence>
<dbReference type="Pfam" id="PF01694">
    <property type="entry name" value="Rhomboid"/>
    <property type="match status" value="1"/>
</dbReference>
<evidence type="ECO:0000313" key="17">
    <source>
        <dbReference type="EMBL" id="KAD4586370.1"/>
    </source>
</evidence>
<evidence type="ECO:0000256" key="6">
    <source>
        <dbReference type="ARBA" id="ARBA00022853"/>
    </source>
</evidence>
<dbReference type="EMBL" id="SZYD01000012">
    <property type="protein sequence ID" value="KAD4586370.1"/>
    <property type="molecule type" value="Genomic_DNA"/>
</dbReference>
<dbReference type="Pfam" id="PF05033">
    <property type="entry name" value="Pre-SET"/>
    <property type="match status" value="1"/>
</dbReference>
<dbReference type="PROSITE" id="PS50280">
    <property type="entry name" value="SET"/>
    <property type="match status" value="1"/>
</dbReference>
<feature type="transmembrane region" description="Helical" evidence="12">
    <location>
        <begin position="837"/>
        <end position="855"/>
    </location>
</feature>
<comment type="subcellular location">
    <subcellularLocation>
        <location evidence="2">Chromosome</location>
    </subcellularLocation>
    <subcellularLocation>
        <location evidence="1">Membrane</location>
        <topology evidence="1">Multi-pass membrane protein</topology>
    </subcellularLocation>
    <subcellularLocation>
        <location evidence="10">Nucleus</location>
    </subcellularLocation>
</comment>
<dbReference type="SUPFAM" id="SSF144091">
    <property type="entry name" value="Rhomboid-like"/>
    <property type="match status" value="1"/>
</dbReference>
<dbReference type="Gene3D" id="1.10.8.10">
    <property type="entry name" value="DNA helicase RuvA subunit, C-terminal domain"/>
    <property type="match status" value="1"/>
</dbReference>
<dbReference type="Gene3D" id="1.20.1540.10">
    <property type="entry name" value="Rhomboid-like"/>
    <property type="match status" value="1"/>
</dbReference>
<sequence>MDRTFGSDRIPSGTVNKSAVLTVKPLRCLAPIFPSPPDPSAPPSSQYASIPPAGPFPPGATPFFPFFATSNFQRTPQQRSYPIPSPVPLNSFKTPVSAGNGDIGTSRRSYKNHTGADDDGNSQGDSYDDSFERNVETGNEVNDKTRVIRKKIRRTGIPVSNEEVAIDSLVNNMLKSFKLVEMATFYQANSDKDLVDRVLIVFNLLRRKITQLDDRKEAVPGLAKRPDLRAGTLCMTKGARANTKKRIGLVPGVEIGDIFFFRMELCLVGLHAPSMAGIDYMGGKMSGDDEPLAVSIVSSGGYEDEGDDGDVLIYSGQGGVQRRDKQQMDQQLVRGNLALERSLHKANEVRVIRGLKDFASPTGKVYVYDGLYKIHESWIEKGKSGCNIFKYKMVRVPGQPEAFTLWKSIQQWKDGATSRSGVILPDLTSGAESLPVCLVNDLDGEKGPAYFTYTSSLKYTKPFPSTRSSVENCNCCTGGCKSDTNCPCVQRNEGLIPYTSLGVLLSHNSLIHECGNMCICPINCRNRVSQAGLKMRLEVFKTKDKGWGLRSWDPIRSGSFICEYAGVVISENGIDPDDNYIFDATRTFEPLENEPSDEPVKFPFPLIISARNEGNVGRFMNHSCSPNVYWQPVIRENQDESYLHVAFFAIKHIPPMQELTFNYGMVAADKAGSRRKKCAVSCCNFQQNPAAVLCRVVQDPDCRVSCVMVQDPYHKGSEIFKLVNGLESDNAPITRTFVIACCLFTILFGIQGRSNKLGFSYQDIWKKLQLWKLIVSVFAFSSTPELMFGAYLLYYFRVFERQIGSNKYSVFIVFSIVVSSLLQLFAQAFLNDPALSMLTSGPYGLIFSSFVPFFFDIPVSTRFRVSSLSFSDKSFIYLAGLQLLLSSWKRSLIPGLCGILAGSLYRSNVLRIRRLKFPEFISSFFSRLSLPSVGGTSPASPPRNASFAPRQMEGNYGGPVSSASEPPEDSIATLVSMGFDRNSARQALVHARNDINAATNILLEAQGH</sequence>
<dbReference type="SMART" id="SM00165">
    <property type="entry name" value="UBA"/>
    <property type="match status" value="1"/>
</dbReference>
<accession>A0A5N6NGF2</accession>
<evidence type="ECO:0000259" key="14">
    <source>
        <dbReference type="PROSITE" id="PS50280"/>
    </source>
</evidence>
<dbReference type="InterPro" id="IPR015940">
    <property type="entry name" value="UBA"/>
</dbReference>
<feature type="transmembrane region" description="Helical" evidence="12">
    <location>
        <begin position="770"/>
        <end position="796"/>
    </location>
</feature>
<dbReference type="Proteomes" id="UP000326396">
    <property type="component" value="Linkage Group LG2"/>
</dbReference>
<evidence type="ECO:0000256" key="5">
    <source>
        <dbReference type="ARBA" id="ARBA00022692"/>
    </source>
</evidence>
<evidence type="ECO:0000313" key="18">
    <source>
        <dbReference type="Proteomes" id="UP000326396"/>
    </source>
</evidence>
<organism evidence="17 18">
    <name type="scientific">Mikania micrantha</name>
    <name type="common">bitter vine</name>
    <dbReference type="NCBI Taxonomy" id="192012"/>
    <lineage>
        <taxon>Eukaryota</taxon>
        <taxon>Viridiplantae</taxon>
        <taxon>Streptophyta</taxon>
        <taxon>Embryophyta</taxon>
        <taxon>Tracheophyta</taxon>
        <taxon>Spermatophyta</taxon>
        <taxon>Magnoliopsida</taxon>
        <taxon>eudicotyledons</taxon>
        <taxon>Gunneridae</taxon>
        <taxon>Pentapetalae</taxon>
        <taxon>asterids</taxon>
        <taxon>campanulids</taxon>
        <taxon>Asterales</taxon>
        <taxon>Asteraceae</taxon>
        <taxon>Asteroideae</taxon>
        <taxon>Heliantheae alliance</taxon>
        <taxon>Eupatorieae</taxon>
        <taxon>Mikania</taxon>
    </lineage>
</organism>
<comment type="similarity">
    <text evidence="3">Belongs to the peptidase S54 family.</text>
</comment>
<feature type="domain" description="Pre-SET" evidence="15">
    <location>
        <begin position="471"/>
        <end position="532"/>
    </location>
</feature>
<gene>
    <name evidence="17" type="ORF">E3N88_23971</name>
</gene>
<dbReference type="PROSITE" id="PS50030">
    <property type="entry name" value="UBA"/>
    <property type="match status" value="1"/>
</dbReference>
<keyword evidence="4" id="KW-0158">Chromosome</keyword>
<dbReference type="InterPro" id="IPR046341">
    <property type="entry name" value="SET_dom_sf"/>
</dbReference>
<dbReference type="PROSITE" id="PS51015">
    <property type="entry name" value="YDG"/>
    <property type="match status" value="1"/>
</dbReference>
<dbReference type="PANTHER" id="PTHR45660">
    <property type="entry name" value="HISTONE-LYSINE N-METHYLTRANSFERASE SETMAR"/>
    <property type="match status" value="1"/>
</dbReference>
<dbReference type="Pfam" id="PF02182">
    <property type="entry name" value="SAD_SRA"/>
    <property type="match status" value="1"/>
</dbReference>
<dbReference type="InterPro" id="IPR001214">
    <property type="entry name" value="SET_dom"/>
</dbReference>
<dbReference type="SUPFAM" id="SSF46934">
    <property type="entry name" value="UBA-like"/>
    <property type="match status" value="1"/>
</dbReference>
<dbReference type="Pfam" id="PF00627">
    <property type="entry name" value="UBA"/>
    <property type="match status" value="1"/>
</dbReference>
<evidence type="ECO:0000259" key="16">
    <source>
        <dbReference type="PROSITE" id="PS51015"/>
    </source>
</evidence>
<dbReference type="InterPro" id="IPR025794">
    <property type="entry name" value="H3-K9-MeTrfase_plant"/>
</dbReference>
<dbReference type="InterPro" id="IPR003105">
    <property type="entry name" value="SRA_YDG"/>
</dbReference>
<dbReference type="GO" id="GO:0004252">
    <property type="term" value="F:serine-type endopeptidase activity"/>
    <property type="evidence" value="ECO:0007669"/>
    <property type="project" value="InterPro"/>
</dbReference>
<dbReference type="GO" id="GO:0016020">
    <property type="term" value="C:membrane"/>
    <property type="evidence" value="ECO:0007669"/>
    <property type="project" value="UniProtKB-SubCell"/>
</dbReference>
<dbReference type="FunFam" id="2.30.280.10:FF:000003">
    <property type="entry name" value="Histone-lysine N-methyltransferase, H3 lysine-9 specific SUVH5"/>
    <property type="match status" value="1"/>
</dbReference>
<dbReference type="GO" id="GO:0005634">
    <property type="term" value="C:nucleus"/>
    <property type="evidence" value="ECO:0007669"/>
    <property type="project" value="UniProtKB-SubCell"/>
</dbReference>
<evidence type="ECO:0000256" key="11">
    <source>
        <dbReference type="SAM" id="MobiDB-lite"/>
    </source>
</evidence>
<dbReference type="PROSITE" id="PS50867">
    <property type="entry name" value="PRE_SET"/>
    <property type="match status" value="1"/>
</dbReference>
<proteinExistence type="inferred from homology"/>
<keyword evidence="8 12" id="KW-0472">Membrane</keyword>
<dbReference type="GO" id="GO:0003690">
    <property type="term" value="F:double-stranded DNA binding"/>
    <property type="evidence" value="ECO:0007669"/>
    <property type="project" value="TreeGrafter"/>
</dbReference>
<dbReference type="InterPro" id="IPR036987">
    <property type="entry name" value="SRA-YDG_sf"/>
</dbReference>
<keyword evidence="9 10" id="KW-0539">Nucleus</keyword>
<dbReference type="PANTHER" id="PTHR45660:SF13">
    <property type="entry name" value="HISTONE-LYSINE N-METHYLTRANSFERASE SETMAR"/>
    <property type="match status" value="1"/>
</dbReference>
<dbReference type="SMART" id="SM00317">
    <property type="entry name" value="SET"/>
    <property type="match status" value="1"/>
</dbReference>
<keyword evidence="5 12" id="KW-0812">Transmembrane</keyword>
<dbReference type="GO" id="GO:0008270">
    <property type="term" value="F:zinc ion binding"/>
    <property type="evidence" value="ECO:0007669"/>
    <property type="project" value="InterPro"/>
</dbReference>
<dbReference type="OrthoDB" id="5792673at2759"/>
<evidence type="ECO:0000256" key="12">
    <source>
        <dbReference type="SAM" id="Phobius"/>
    </source>
</evidence>
<protein>
    <submittedName>
        <fullName evidence="17">Uncharacterized protein</fullName>
    </submittedName>
</protein>
<dbReference type="InterPro" id="IPR022764">
    <property type="entry name" value="Peptidase_S54_rhomboid_dom"/>
</dbReference>
<dbReference type="SUPFAM" id="SSF88697">
    <property type="entry name" value="PUA domain-like"/>
    <property type="match status" value="1"/>
</dbReference>
<dbReference type="InterPro" id="IPR051357">
    <property type="entry name" value="H3K9_HMTase_SUVAR3-9"/>
</dbReference>
<evidence type="ECO:0000259" key="15">
    <source>
        <dbReference type="PROSITE" id="PS50867"/>
    </source>
</evidence>
<dbReference type="SUPFAM" id="SSF82199">
    <property type="entry name" value="SET domain"/>
    <property type="match status" value="1"/>
</dbReference>
<keyword evidence="7 12" id="KW-1133">Transmembrane helix</keyword>
<dbReference type="Gene3D" id="2.170.270.10">
    <property type="entry name" value="SET domain"/>
    <property type="match status" value="1"/>
</dbReference>
<dbReference type="GO" id="GO:0005694">
    <property type="term" value="C:chromosome"/>
    <property type="evidence" value="ECO:0007669"/>
    <property type="project" value="UniProtKB-SubCell"/>
</dbReference>
<dbReference type="InterPro" id="IPR015947">
    <property type="entry name" value="PUA-like_sf"/>
</dbReference>
<evidence type="ECO:0000256" key="3">
    <source>
        <dbReference type="ARBA" id="ARBA00009045"/>
    </source>
</evidence>
<evidence type="ECO:0000259" key="13">
    <source>
        <dbReference type="PROSITE" id="PS50030"/>
    </source>
</evidence>
<evidence type="ECO:0000256" key="8">
    <source>
        <dbReference type="ARBA" id="ARBA00023136"/>
    </source>
</evidence>
<evidence type="ECO:0000256" key="10">
    <source>
        <dbReference type="PROSITE-ProRule" id="PRU00358"/>
    </source>
</evidence>
<dbReference type="InterPro" id="IPR007728">
    <property type="entry name" value="Pre-SET_dom"/>
</dbReference>
<feature type="transmembrane region" description="Helical" evidence="12">
    <location>
        <begin position="808"/>
        <end position="830"/>
    </location>
</feature>
<dbReference type="InterPro" id="IPR009060">
    <property type="entry name" value="UBA-like_sf"/>
</dbReference>
<comment type="caution">
    <text evidence="17">The sequence shown here is derived from an EMBL/GenBank/DDBJ whole genome shotgun (WGS) entry which is preliminary data.</text>
</comment>
<dbReference type="PROSITE" id="PS51575">
    <property type="entry name" value="SAM_MT43_SUVAR39_2"/>
    <property type="match status" value="1"/>
</dbReference>
<dbReference type="InterPro" id="IPR035952">
    <property type="entry name" value="Rhomboid-like_sf"/>
</dbReference>
<dbReference type="GO" id="GO:0042054">
    <property type="term" value="F:histone methyltransferase activity"/>
    <property type="evidence" value="ECO:0007669"/>
    <property type="project" value="InterPro"/>
</dbReference>
<dbReference type="Pfam" id="PF00856">
    <property type="entry name" value="SET"/>
    <property type="match status" value="1"/>
</dbReference>
<evidence type="ECO:0000256" key="2">
    <source>
        <dbReference type="ARBA" id="ARBA00004286"/>
    </source>
</evidence>